<organism evidence="3 4">
    <name type="scientific">Halopseudomonas pachastrellae</name>
    <dbReference type="NCBI Taxonomy" id="254161"/>
    <lineage>
        <taxon>Bacteria</taxon>
        <taxon>Pseudomonadati</taxon>
        <taxon>Pseudomonadota</taxon>
        <taxon>Gammaproteobacteria</taxon>
        <taxon>Pseudomonadales</taxon>
        <taxon>Pseudomonadaceae</taxon>
        <taxon>Halopseudomonas</taxon>
    </lineage>
</organism>
<evidence type="ECO:0000313" key="4">
    <source>
        <dbReference type="Proteomes" id="UP000242847"/>
    </source>
</evidence>
<keyword evidence="3" id="KW-0378">Hydrolase</keyword>
<proteinExistence type="predicted"/>
<keyword evidence="1" id="KW-0732">Signal</keyword>
<dbReference type="Proteomes" id="UP000242847">
    <property type="component" value="Unassembled WGS sequence"/>
</dbReference>
<gene>
    <name evidence="3" type="ORF">BXT89_15940</name>
</gene>
<feature type="signal peptide" evidence="1">
    <location>
        <begin position="1"/>
        <end position="23"/>
    </location>
</feature>
<keyword evidence="4" id="KW-1185">Reference proteome</keyword>
<dbReference type="InterPro" id="IPR041127">
    <property type="entry name" value="PET_hydrolase/cutinase-like"/>
</dbReference>
<reference evidence="3 4" key="1">
    <citation type="submission" date="2017-01" db="EMBL/GenBank/DDBJ databases">
        <title>Draft genome sequence of Pseudomonas pachastrellae type strain CCUG 46540T from a deep sea.</title>
        <authorList>
            <person name="Gomila M."/>
            <person name="Mulet M."/>
            <person name="Lalucat J."/>
            <person name="Garcia-Valdes E."/>
        </authorList>
    </citation>
    <scope>NUCLEOTIDE SEQUENCE [LARGE SCALE GENOMIC DNA]</scope>
    <source>
        <strain evidence="3 4">CCUG 46540</strain>
    </source>
</reference>
<dbReference type="PANTHER" id="PTHR33428">
    <property type="entry name" value="CHLOROPHYLLASE-2, CHLOROPLASTIC"/>
    <property type="match status" value="1"/>
</dbReference>
<dbReference type="AlphaFoldDB" id="A0A1S8DDV9"/>
<protein>
    <submittedName>
        <fullName evidence="3">Alpha/beta hydrolase</fullName>
    </submittedName>
</protein>
<sequence length="289" mass="29925">MKAPLFKLAAFTLGVSLSSVALATNPGGGGAGSNPDTGTGFPGVSSFSADGSFATTSGSAGLSCTVFRPSTLGANGLKHPIIVWGNGTTASPSTYSGILEHWASHGFVVIAANTSNAGTGQDMLNCVDYLTTQNNRSTGTYANKLDLNRIGAAGHSQGGGGTIMAGQDYRIKVTAPFQPYTIGLGHNSSSQSNQNGPMFLMTGSADTIASPTLNALPVYNRANVPVFWGELSGASHFEPVGSAGDFRGPSTAWFRYHLMDDASAEDTFYGSNCDLCTDNDWDVRRKGIN</sequence>
<feature type="chain" id="PRO_5010539048" evidence="1">
    <location>
        <begin position="24"/>
        <end position="289"/>
    </location>
</feature>
<accession>A0A1S8DDV9</accession>
<dbReference type="GO" id="GO:0016787">
    <property type="term" value="F:hydrolase activity"/>
    <property type="evidence" value="ECO:0007669"/>
    <property type="project" value="UniProtKB-KW"/>
</dbReference>
<dbReference type="EMBL" id="MUBC01000045">
    <property type="protein sequence ID" value="ONM42822.1"/>
    <property type="molecule type" value="Genomic_DNA"/>
</dbReference>
<evidence type="ECO:0000259" key="2">
    <source>
        <dbReference type="Pfam" id="PF12740"/>
    </source>
</evidence>
<dbReference type="SUPFAM" id="SSF53474">
    <property type="entry name" value="alpha/beta-Hydrolases"/>
    <property type="match status" value="1"/>
</dbReference>
<comment type="caution">
    <text evidence="3">The sequence shown here is derived from an EMBL/GenBank/DDBJ whole genome shotgun (WGS) entry which is preliminary data.</text>
</comment>
<feature type="domain" description="PET hydrolase/cutinase-like" evidence="2">
    <location>
        <begin position="63"/>
        <end position="270"/>
    </location>
</feature>
<dbReference type="STRING" id="254161.SAMN05216256_1299"/>
<evidence type="ECO:0000313" key="3">
    <source>
        <dbReference type="EMBL" id="ONM42822.1"/>
    </source>
</evidence>
<dbReference type="RefSeq" id="WP_083728668.1">
    <property type="nucleotide sequence ID" value="NZ_FOUD01000029.1"/>
</dbReference>
<dbReference type="InterPro" id="IPR029058">
    <property type="entry name" value="AB_hydrolase_fold"/>
</dbReference>
<dbReference type="Gene3D" id="3.40.50.1820">
    <property type="entry name" value="alpha/beta hydrolase"/>
    <property type="match status" value="1"/>
</dbReference>
<dbReference type="PANTHER" id="PTHR33428:SF14">
    <property type="entry name" value="CARBOXYLESTERASE TYPE B DOMAIN-CONTAINING PROTEIN"/>
    <property type="match status" value="1"/>
</dbReference>
<dbReference type="OrthoDB" id="9812672at2"/>
<name>A0A1S8DDV9_9GAMM</name>
<evidence type="ECO:0000256" key="1">
    <source>
        <dbReference type="SAM" id="SignalP"/>
    </source>
</evidence>
<dbReference type="Pfam" id="PF12740">
    <property type="entry name" value="PETase"/>
    <property type="match status" value="1"/>
</dbReference>